<comment type="subcellular location">
    <subcellularLocation>
        <location evidence="1">Membrane</location>
        <topology evidence="1">Multi-pass membrane protein</topology>
    </subcellularLocation>
</comment>
<evidence type="ECO:0000256" key="4">
    <source>
        <dbReference type="ARBA" id="ARBA00022692"/>
    </source>
</evidence>
<evidence type="ECO:0000313" key="9">
    <source>
        <dbReference type="EMBL" id="AFK05021.1"/>
    </source>
</evidence>
<sequence length="457" mass="50303">MLICFIILYLLITIGVGWYASKNVKTSKDFTIAGRQMPTYVVASGLFATWFGSETVMGASSEFVDNGLLGVIEDPFGAALCLLLIGMFFSRPLYKLNILTFSDYFRIRYDNKVEWISAIFMIPSYFSWIAAQLVALAIVLQSIANVPFVWGILICASVVLFYTYVGGMWSVAITDTIQTVIIVIGLLLLMLEMLYEVGGTEKILMNTPKDFFRFTPKDNSFNSWIGYFAAWITIGWGSIPQQDVFQRTLSAKNADVAVRSAYWSALMYLSVASMPLVIALCGSILYPDIKNGDSQMLIPFLVLKHTSLGMQILFFGALLSAILSTCSGAILAPATVLGENLIKPLYGHKISDKQLLKTMRMSSIAITALSVTLSLYKAEIYELVGESSALSLVALFIPLVAGLYWKKANALGAILSMTLGTSVWTLFEFYESEIPSMIWGLLASISGMILGSLIKKN</sequence>
<evidence type="ECO:0000256" key="7">
    <source>
        <dbReference type="RuleBase" id="RU362091"/>
    </source>
</evidence>
<dbReference type="EMBL" id="CP002961">
    <property type="protein sequence ID" value="AFK05021.1"/>
    <property type="molecule type" value="Genomic_DNA"/>
</dbReference>
<evidence type="ECO:0000256" key="2">
    <source>
        <dbReference type="ARBA" id="ARBA00006434"/>
    </source>
</evidence>
<keyword evidence="10" id="KW-1185">Reference proteome</keyword>
<feature type="transmembrane region" description="Helical" evidence="8">
    <location>
        <begin position="412"/>
        <end position="430"/>
    </location>
</feature>
<keyword evidence="6 8" id="KW-0472">Membrane</keyword>
<dbReference type="Pfam" id="PF00474">
    <property type="entry name" value="SSF"/>
    <property type="match status" value="1"/>
</dbReference>
<keyword evidence="3" id="KW-0813">Transport</keyword>
<dbReference type="Gene3D" id="1.20.1730.10">
    <property type="entry name" value="Sodium/glucose cotransporter"/>
    <property type="match status" value="1"/>
</dbReference>
<dbReference type="PANTHER" id="PTHR48086">
    <property type="entry name" value="SODIUM/PROLINE SYMPORTER-RELATED"/>
    <property type="match status" value="1"/>
</dbReference>
<feature type="transmembrane region" description="Helical" evidence="8">
    <location>
        <begin position="177"/>
        <end position="195"/>
    </location>
</feature>
<feature type="transmembrane region" description="Helical" evidence="8">
    <location>
        <begin position="76"/>
        <end position="94"/>
    </location>
</feature>
<feature type="transmembrane region" description="Helical" evidence="8">
    <location>
        <begin position="260"/>
        <end position="286"/>
    </location>
</feature>
<protein>
    <submittedName>
        <fullName evidence="9">Na+/solute symporter</fullName>
    </submittedName>
</protein>
<keyword evidence="5 8" id="KW-1133">Transmembrane helix</keyword>
<reference evidence="9 10" key="1">
    <citation type="submission" date="2011-07" db="EMBL/GenBank/DDBJ databases">
        <title>The complete genome of chromosome of Emticicia oligotrophica DSM 17448.</title>
        <authorList>
            <consortium name="US DOE Joint Genome Institute (JGI-PGF)"/>
            <person name="Lucas S."/>
            <person name="Han J."/>
            <person name="Lapidus A."/>
            <person name="Bruce D."/>
            <person name="Goodwin L."/>
            <person name="Pitluck S."/>
            <person name="Peters L."/>
            <person name="Kyrpides N."/>
            <person name="Mavromatis K."/>
            <person name="Ivanova N."/>
            <person name="Ovchinnikova G."/>
            <person name="Teshima H."/>
            <person name="Detter J.C."/>
            <person name="Tapia R."/>
            <person name="Han C."/>
            <person name="Land M."/>
            <person name="Hauser L."/>
            <person name="Markowitz V."/>
            <person name="Cheng J.-F."/>
            <person name="Hugenholtz P."/>
            <person name="Woyke T."/>
            <person name="Wu D."/>
            <person name="Tindall B."/>
            <person name="Pomrenke H."/>
            <person name="Brambilla E."/>
            <person name="Klenk H.-P."/>
            <person name="Eisen J.A."/>
        </authorList>
    </citation>
    <scope>NUCLEOTIDE SEQUENCE [LARGE SCALE GENOMIC DNA]</scope>
    <source>
        <strain evidence="9 10">DSM 17448</strain>
    </source>
</reference>
<evidence type="ECO:0000256" key="6">
    <source>
        <dbReference type="ARBA" id="ARBA00023136"/>
    </source>
</evidence>
<name>A0ABM5N6E9_EMTOG</name>
<dbReference type="InterPro" id="IPR001734">
    <property type="entry name" value="Na/solute_symporter"/>
</dbReference>
<dbReference type="InterPro" id="IPR038377">
    <property type="entry name" value="Na/Glc_symporter_sf"/>
</dbReference>
<proteinExistence type="inferred from homology"/>
<evidence type="ECO:0000256" key="1">
    <source>
        <dbReference type="ARBA" id="ARBA00004141"/>
    </source>
</evidence>
<evidence type="ECO:0000256" key="5">
    <source>
        <dbReference type="ARBA" id="ARBA00022989"/>
    </source>
</evidence>
<evidence type="ECO:0000256" key="8">
    <source>
        <dbReference type="SAM" id="Phobius"/>
    </source>
</evidence>
<feature type="transmembrane region" description="Helical" evidence="8">
    <location>
        <begin position="312"/>
        <end position="337"/>
    </location>
</feature>
<evidence type="ECO:0000256" key="3">
    <source>
        <dbReference type="ARBA" id="ARBA00022448"/>
    </source>
</evidence>
<dbReference type="PROSITE" id="PS50283">
    <property type="entry name" value="NA_SOLUT_SYMP_3"/>
    <property type="match status" value="1"/>
</dbReference>
<feature type="transmembrane region" description="Helical" evidence="8">
    <location>
        <begin position="221"/>
        <end position="239"/>
    </location>
</feature>
<dbReference type="CDD" id="cd11474">
    <property type="entry name" value="SLC5sbd_CHT"/>
    <property type="match status" value="1"/>
</dbReference>
<dbReference type="PANTHER" id="PTHR48086:SF7">
    <property type="entry name" value="SODIUM-SOLUTE SYMPORTER-RELATED"/>
    <property type="match status" value="1"/>
</dbReference>
<evidence type="ECO:0000313" key="10">
    <source>
        <dbReference type="Proteomes" id="UP000002875"/>
    </source>
</evidence>
<feature type="transmembrane region" description="Helical" evidence="8">
    <location>
        <begin position="436"/>
        <end position="454"/>
    </location>
</feature>
<feature type="transmembrane region" description="Helical" evidence="8">
    <location>
        <begin position="115"/>
        <end position="140"/>
    </location>
</feature>
<organism evidence="9 10">
    <name type="scientific">Emticicia oligotrophica (strain DSM 17448 / CIP 109782 / MTCC 6937 / GPTSA100-15)</name>
    <dbReference type="NCBI Taxonomy" id="929562"/>
    <lineage>
        <taxon>Bacteria</taxon>
        <taxon>Pseudomonadati</taxon>
        <taxon>Bacteroidota</taxon>
        <taxon>Cytophagia</taxon>
        <taxon>Cytophagales</taxon>
        <taxon>Leadbetterellaceae</taxon>
        <taxon>Emticicia</taxon>
    </lineage>
</organism>
<feature type="transmembrane region" description="Helical" evidence="8">
    <location>
        <begin position="146"/>
        <end position="165"/>
    </location>
</feature>
<accession>A0ABM5N6E9</accession>
<dbReference type="InterPro" id="IPR050277">
    <property type="entry name" value="Sodium:Solute_Symporter"/>
</dbReference>
<keyword evidence="4 8" id="KW-0812">Transmembrane</keyword>
<feature type="transmembrane region" description="Helical" evidence="8">
    <location>
        <begin position="388"/>
        <end position="405"/>
    </location>
</feature>
<dbReference type="RefSeq" id="WP_015030709.1">
    <property type="nucleotide sequence ID" value="NC_018748.1"/>
</dbReference>
<dbReference type="Proteomes" id="UP000002875">
    <property type="component" value="Chromosome"/>
</dbReference>
<comment type="similarity">
    <text evidence="2 7">Belongs to the sodium:solute symporter (SSF) (TC 2.A.21) family.</text>
</comment>
<gene>
    <name evidence="9" type="ordered locus">Emtol_3895</name>
</gene>